<dbReference type="Proteomes" id="UP000294664">
    <property type="component" value="Unassembled WGS sequence"/>
</dbReference>
<dbReference type="OrthoDB" id="1776524at2"/>
<feature type="domain" description="Filamentous haemagglutinin FhaB/tRNA nuclease CdiA-like TPS" evidence="3">
    <location>
        <begin position="24"/>
        <end position="136"/>
    </location>
</feature>
<feature type="region of interest" description="Disordered" evidence="1">
    <location>
        <begin position="875"/>
        <end position="895"/>
    </location>
</feature>
<dbReference type="RefSeq" id="WP_132035066.1">
    <property type="nucleotide sequence ID" value="NZ_SMAI01000017.1"/>
</dbReference>
<dbReference type="NCBIfam" id="TIGR01901">
    <property type="entry name" value="adhes_NPXG"/>
    <property type="match status" value="1"/>
</dbReference>
<evidence type="ECO:0000313" key="4">
    <source>
        <dbReference type="EMBL" id="TCT01741.1"/>
    </source>
</evidence>
<protein>
    <submittedName>
        <fullName evidence="4">Filamentous hemagglutinin family protein</fullName>
    </submittedName>
</protein>
<dbReference type="InterPro" id="IPR011050">
    <property type="entry name" value="Pectin_lyase_fold/virulence"/>
</dbReference>
<dbReference type="SMART" id="SM00912">
    <property type="entry name" value="Haemagg_act"/>
    <property type="match status" value="1"/>
</dbReference>
<evidence type="ECO:0000256" key="2">
    <source>
        <dbReference type="SAM" id="SignalP"/>
    </source>
</evidence>
<evidence type="ECO:0000313" key="5">
    <source>
        <dbReference type="Proteomes" id="UP000294664"/>
    </source>
</evidence>
<dbReference type="EMBL" id="SMAI01000017">
    <property type="protein sequence ID" value="TCT01741.1"/>
    <property type="molecule type" value="Genomic_DNA"/>
</dbReference>
<feature type="signal peptide" evidence="2">
    <location>
        <begin position="1"/>
        <end position="23"/>
    </location>
</feature>
<comment type="caution">
    <text evidence="4">The sequence shown here is derived from an EMBL/GenBank/DDBJ whole genome shotgun (WGS) entry which is preliminary data.</text>
</comment>
<gene>
    <name evidence="4" type="ORF">EDC64_11794</name>
</gene>
<organism evidence="4 5">
    <name type="scientific">Aquabacter spiritensis</name>
    <dbReference type="NCBI Taxonomy" id="933073"/>
    <lineage>
        <taxon>Bacteria</taxon>
        <taxon>Pseudomonadati</taxon>
        <taxon>Pseudomonadota</taxon>
        <taxon>Alphaproteobacteria</taxon>
        <taxon>Hyphomicrobiales</taxon>
        <taxon>Xanthobacteraceae</taxon>
        <taxon>Aquabacter</taxon>
    </lineage>
</organism>
<evidence type="ECO:0000256" key="1">
    <source>
        <dbReference type="SAM" id="MobiDB-lite"/>
    </source>
</evidence>
<accession>A0A4R3LNL0</accession>
<dbReference type="Gene3D" id="3.30.160.710">
    <property type="match status" value="3"/>
</dbReference>
<dbReference type="Pfam" id="PF07581">
    <property type="entry name" value="Glug"/>
    <property type="match status" value="5"/>
</dbReference>
<sequence>MSSAAFLLGAAVLAASLAGMARAQNVLPAGGVVAAGAAAIAQTAPNSLTVTQSSANAIVNWTSFSIGAGNSVRFENGAGATLNRVTGFSRSQIDGALSASGSLYLVNPNGITVGPTGSVTTGGSFVASTHDVSDADFLAGGAMTFRGSSKASVINYGAIGSLGGDVALIARKVENTGSVTAPAGTAALVAGYEVLMRDGALSDGKFVVKVGGSDTEAKTSGVIKAAEVELKASGGNVYALAGNTASLTKATGIANKGGRIFLTAGAGGTAKVDQKMVARGASSGGKAKGGEIRVSGGTVKISSRLDAKGDWEKGGTIVVTGRDIALAAGADLDVSGTEGGVLLVGGDFQGGKDATTKYLTESVTTAETATVEAGAVLRADGSVGAGGKVVVWSDRLTRFSGAISATGVTAGGDAEVSGKAVLAYDGTADLRASDGRFGTLLLDPYDITISTAPDSQVDTSDPTSPFPTGDNSILNVTTLTDALATSNVTVTTGSGGDQAGDITVLAPIIWSADTLLLLSSEGSIYVNAPITATGANAGLTLQYATHGASGALYQANAPITLSGANAQLQIGRIGSLVTYTLLRSMAEIDAIDTTGLSGAYALVADLDASGTTYAGSLVSGAFSGMFAGLGHTISGLTISAPSTNNVGLFAELAAASIQDLNFAGGSIAGGQYVGALAGLGQATLSNIASSASVSGATDVGGLIGLNYFSTVTGLSSSGTVTGTGARVGGIIGSVNESTITFSYATGAVSGASSVGGLVGSANGNISKSYATGDVTGTGDSVGGLAGVNGVSITDSYASGAVQGGTNVGGLLGQNFGGVHYSYAIGSVTGTSSVGGLIGYLNESTLTNSYASGAVTGVSQTGGLVGRDRNGYIESSYWDKDSTGQGASGGSTSDFGLTSAQARTQGAYSDWDFDNTWYQSGDLRPMGRWEAARGAGSVSLVNNLHQVQLMQTRLDYSYVLTADIDAGATAASATSPGIWGASGFQPIASESDKFWGSFDGRNHAITGLTITRTVDEAGLFGAIEEATVVKNLVLTGGTVTGTSHVGALVGKNYGIVENVHSSVDVTGAEYEIGGLVGRSEGTISNSSASGTVSSQQDKTGGLVGYAGGTITDSFATGAVTGAIADPGYYNTGGLVGYSSATITGSYATGAVSGGGYVGGLAGTNANFITSSYATGSVSGNGVVGGLVGGSEGAIDVSYATGAVSAIQDAAGGLVGRATGGSVSNSYAMGTVTSDGNTGGLIGDNRVTVSGSHAAGAVTGTAAVGGLIGTNTENVSNSYASGAVTGTSSVGGLIGWLEADGRTISGTSATGAVTLTGTGNYAGGLIGYSLFVASIVDSSATGAVTSGGNYVGGLVGRLEEDGEISRSYASGTVSGANTVGGLVGATDGIITDSFALGSVAATSGKAGGLVGESLGSLLRVYAAGATTGGTGTAGGLVGYNDGAIQNSYWDSASTGSSDAAGEVSDNSNIINVISVSASNRYAQATYGNFNFTTTWYMADGKMRPLLRTTNTTITNVYQLQLMETDRTAAYTIGADFDAAATFGGGASLWSSAGFVPVGRLGAVFTGSLAGGGYTISGLTIASSETSNTGLFGWLSATATVSDLTLANVSVSGVGSVGALVGRNVGTLTNVRVSGTVSGTGENVGGLVGTNFASGIISQAIVSANVTGQLARVGGLVGDNAGSISDAAATGTVAGGAYVGGLVGYNSGTVTQSYASGNVTATNHAGGLVGQHLGTISESFAIGNATVVNGGAGGLVGYSEGTISTAYATGAATGTTNVGGLIGAMTAGTVSQAYATGLVTTGGNTGTGGLIGTLTAASSSVTTSYWDTETSEAAASPAGTGLTTAQMQVWSNYAGWDADIWAPAQADAGATYLPQLYGVSGVVAVEQAMVYGDDPATAAVSYIGTGFWNTVTGTPVTTLSATTNAGQSYTEVSGLTGITPTGGATRFVGRAAVTPRALTVTAVGQSRAYGDDNPVSGTASAPNLVNGDTISSVTVASTATAASNVGSYNLLASAAVFGTGLATNYLITYADAATGLSVTQAALTVTANNDTMIYGDDAPTAIGYVATGWKNSQSDSLLTGVTVTTDANSASNVGSSYVTTAAGGTLTGDAAGNYALTYVQGTMSVTARALTVTAVGQSRAYGDDNPTSGTALAPNLVNGDTISSVTVTSSATATSNVGSYNLLASAAVFGAGSASNYAITYADAATGLSVTQRALTVTAVGQSRAYGDDNPTSGTALAPNLVNGDTITSVTVTSSATGTSNVGSYNLLASDAVFGAGSASNYAITYADAATGLSVTQRALTVTAVGQSRAYGDDNPVSGTALAPDLVNGDTITSVTVTSSATATSNVGSYNLLASDAVFGAGSASNYAITYADAATGLSVTQRALTVTAVGQSRAYGDDNPTSGTALAPNLVNGDTITSVTV</sequence>
<proteinExistence type="predicted"/>
<dbReference type="Gene3D" id="2.160.20.10">
    <property type="entry name" value="Single-stranded right-handed beta-helix, Pectin lyase-like"/>
    <property type="match status" value="1"/>
</dbReference>
<dbReference type="InterPro" id="IPR012334">
    <property type="entry name" value="Pectin_lyas_fold"/>
</dbReference>
<dbReference type="Pfam" id="PF05860">
    <property type="entry name" value="TPS"/>
    <property type="match status" value="1"/>
</dbReference>
<name>A0A4R3LNL0_9HYPH</name>
<evidence type="ECO:0000259" key="3">
    <source>
        <dbReference type="SMART" id="SM00912"/>
    </source>
</evidence>
<dbReference type="Pfam" id="PF18676">
    <property type="entry name" value="MBG_2"/>
    <property type="match status" value="5"/>
</dbReference>
<dbReference type="InterPro" id="IPR041286">
    <property type="entry name" value="MBG_2"/>
</dbReference>
<feature type="chain" id="PRO_5020502271" evidence="2">
    <location>
        <begin position="24"/>
        <end position="2419"/>
    </location>
</feature>
<dbReference type="InterPro" id="IPR008638">
    <property type="entry name" value="FhaB/CdiA-like_TPS"/>
</dbReference>
<dbReference type="Gene3D" id="2.160.20.110">
    <property type="match status" value="6"/>
</dbReference>
<feature type="non-terminal residue" evidence="4">
    <location>
        <position position="2419"/>
    </location>
</feature>
<keyword evidence="5" id="KW-1185">Reference proteome</keyword>
<reference evidence="4 5" key="1">
    <citation type="submission" date="2019-03" db="EMBL/GenBank/DDBJ databases">
        <title>Genomic Encyclopedia of Type Strains, Phase IV (KMG-IV): sequencing the most valuable type-strain genomes for metagenomic binning, comparative biology and taxonomic classification.</title>
        <authorList>
            <person name="Goeker M."/>
        </authorList>
    </citation>
    <scope>NUCLEOTIDE SEQUENCE [LARGE SCALE GENOMIC DNA]</scope>
    <source>
        <strain evidence="4 5">DSM 9035</strain>
    </source>
</reference>
<dbReference type="InterPro" id="IPR011493">
    <property type="entry name" value="GLUG"/>
</dbReference>
<dbReference type="SUPFAM" id="SSF51126">
    <property type="entry name" value="Pectin lyase-like"/>
    <property type="match status" value="1"/>
</dbReference>
<keyword evidence="2" id="KW-0732">Signal</keyword>